<name>A0ABV5G9Z9_9MICC</name>
<accession>A0ABV5G9Z9</accession>
<protein>
    <submittedName>
        <fullName evidence="1">Uncharacterized protein</fullName>
    </submittedName>
</protein>
<reference evidence="1 2" key="1">
    <citation type="submission" date="2024-09" db="EMBL/GenBank/DDBJ databases">
        <authorList>
            <person name="Sun Q."/>
            <person name="Mori K."/>
        </authorList>
    </citation>
    <scope>NUCLEOTIDE SEQUENCE [LARGE SCALE GENOMIC DNA]</scope>
    <source>
        <strain evidence="1 2">CCM 7609</strain>
    </source>
</reference>
<keyword evidence="2" id="KW-1185">Reference proteome</keyword>
<dbReference type="EMBL" id="JBHMFI010000028">
    <property type="protein sequence ID" value="MFB9075766.1"/>
    <property type="molecule type" value="Genomic_DNA"/>
</dbReference>
<evidence type="ECO:0000313" key="1">
    <source>
        <dbReference type="EMBL" id="MFB9075766.1"/>
    </source>
</evidence>
<organism evidence="1 2">
    <name type="scientific">Citricoccus parietis</name>
    <dbReference type="NCBI Taxonomy" id="592307"/>
    <lineage>
        <taxon>Bacteria</taxon>
        <taxon>Bacillati</taxon>
        <taxon>Actinomycetota</taxon>
        <taxon>Actinomycetes</taxon>
        <taxon>Micrococcales</taxon>
        <taxon>Micrococcaceae</taxon>
        <taxon>Citricoccus</taxon>
    </lineage>
</organism>
<proteinExistence type="predicted"/>
<sequence length="61" mass="6814">MVQIRSGLGLAISIRKRRRKSPRRHCDWRWAIPRTSNGSAVGWASIGSMGTRLSPLPRSGQ</sequence>
<evidence type="ECO:0000313" key="2">
    <source>
        <dbReference type="Proteomes" id="UP001589575"/>
    </source>
</evidence>
<comment type="caution">
    <text evidence="1">The sequence shown here is derived from an EMBL/GenBank/DDBJ whole genome shotgun (WGS) entry which is preliminary data.</text>
</comment>
<dbReference type="Proteomes" id="UP001589575">
    <property type="component" value="Unassembled WGS sequence"/>
</dbReference>
<gene>
    <name evidence="1" type="ORF">ACFFX0_33290</name>
</gene>